<evidence type="ECO:0000256" key="2">
    <source>
        <dbReference type="ARBA" id="ARBA00002315"/>
    </source>
</evidence>
<dbReference type="AlphaFoldDB" id="X0Y4T1"/>
<dbReference type="SUPFAM" id="SSF53649">
    <property type="entry name" value="Alkaline phosphatase-like"/>
    <property type="match status" value="1"/>
</dbReference>
<keyword evidence="5" id="KW-0324">Glycolysis</keyword>
<evidence type="ECO:0000256" key="5">
    <source>
        <dbReference type="ARBA" id="ARBA00023152"/>
    </source>
</evidence>
<evidence type="ECO:0000256" key="1">
    <source>
        <dbReference type="ARBA" id="ARBA00000370"/>
    </source>
</evidence>
<protein>
    <recommendedName>
        <fullName evidence="6">Metalloenzyme domain-containing protein</fullName>
    </recommendedName>
</protein>
<dbReference type="EMBL" id="BARS01052036">
    <property type="protein sequence ID" value="GAG50939.1"/>
    <property type="molecule type" value="Genomic_DNA"/>
</dbReference>
<dbReference type="PANTHER" id="PTHR31209:SF4">
    <property type="entry name" value="2,3-BISPHOSPHOGLYCERATE-INDEPENDENT PHOSPHOGLYCERATE MUTASE"/>
    <property type="match status" value="1"/>
</dbReference>
<feature type="non-terminal residue" evidence="7">
    <location>
        <position position="1"/>
    </location>
</feature>
<comment type="pathway">
    <text evidence="3">Carbohydrate degradation.</text>
</comment>
<proteinExistence type="inferred from homology"/>
<dbReference type="InterPro" id="IPR017850">
    <property type="entry name" value="Alkaline_phosphatase_core_sf"/>
</dbReference>
<dbReference type="InterPro" id="IPR006124">
    <property type="entry name" value="Metalloenzyme"/>
</dbReference>
<dbReference type="InterPro" id="IPR004456">
    <property type="entry name" value="Pglycerate_mutase_ApgM"/>
</dbReference>
<comment type="caution">
    <text evidence="7">The sequence shown here is derived from an EMBL/GenBank/DDBJ whole genome shotgun (WGS) entry which is preliminary data.</text>
</comment>
<dbReference type="Gene3D" id="3.40.720.10">
    <property type="entry name" value="Alkaline Phosphatase, subunit A"/>
    <property type="match status" value="1"/>
</dbReference>
<dbReference type="GO" id="GO:0006096">
    <property type="term" value="P:glycolytic process"/>
    <property type="evidence" value="ECO:0007669"/>
    <property type="project" value="UniProtKB-KW"/>
</dbReference>
<dbReference type="PANTHER" id="PTHR31209">
    <property type="entry name" value="COFACTOR-INDEPENDENT PHOSPHOGLYCERATE MUTASE"/>
    <property type="match status" value="1"/>
</dbReference>
<dbReference type="Pfam" id="PF01676">
    <property type="entry name" value="Metalloenzyme"/>
    <property type="match status" value="1"/>
</dbReference>
<comment type="similarity">
    <text evidence="4">Belongs to the BPG-independent phosphoglycerate mutase family. A-PGAM subfamily.</text>
</comment>
<feature type="domain" description="Metalloenzyme" evidence="6">
    <location>
        <begin position="2"/>
        <end position="148"/>
    </location>
</feature>
<organism evidence="7">
    <name type="scientific">marine sediment metagenome</name>
    <dbReference type="NCBI Taxonomy" id="412755"/>
    <lineage>
        <taxon>unclassified sequences</taxon>
        <taxon>metagenomes</taxon>
        <taxon>ecological metagenomes</taxon>
    </lineage>
</organism>
<accession>X0Y4T1</accession>
<comment type="function">
    <text evidence="2">Catalyzes the interconversion of 2-phosphoglycerate and 3-phosphoglycerate.</text>
</comment>
<evidence type="ECO:0000256" key="4">
    <source>
        <dbReference type="ARBA" id="ARBA00005524"/>
    </source>
</evidence>
<dbReference type="GO" id="GO:0004619">
    <property type="term" value="F:phosphoglycerate mutase activity"/>
    <property type="evidence" value="ECO:0007669"/>
    <property type="project" value="UniProtKB-EC"/>
</dbReference>
<evidence type="ECO:0000313" key="7">
    <source>
        <dbReference type="EMBL" id="GAG50939.1"/>
    </source>
</evidence>
<dbReference type="GO" id="GO:0046872">
    <property type="term" value="F:metal ion binding"/>
    <property type="evidence" value="ECO:0007669"/>
    <property type="project" value="InterPro"/>
</dbReference>
<name>X0Y4T1_9ZZZZ</name>
<sequence length="182" mass="20086">WGQGRRPQIPTLADKFGVEGSVISAVDLIKGIGLYAGLEVIDVPGATGYFDTNYRGKGEYGLKELEVKDLVFIHVEAPDEAGHSGDISKKIETIEAFDKEVVGTILEGMRDVGDYRVMVLPDHLTPIPIRTHVPDPVPFAIYDSRNRKTWPEGMSFDEESVKGSGVSIENGYQIMDIFMRGE</sequence>
<comment type="catalytic activity">
    <reaction evidence="1">
        <text>(2R)-2-phosphoglycerate = (2R)-3-phosphoglycerate</text>
        <dbReference type="Rhea" id="RHEA:15901"/>
        <dbReference type="ChEBI" id="CHEBI:58272"/>
        <dbReference type="ChEBI" id="CHEBI:58289"/>
        <dbReference type="EC" id="5.4.2.12"/>
    </reaction>
</comment>
<reference evidence="7" key="1">
    <citation type="journal article" date="2014" name="Front. Microbiol.">
        <title>High frequency of phylogenetically diverse reductive dehalogenase-homologous genes in deep subseafloor sedimentary metagenomes.</title>
        <authorList>
            <person name="Kawai M."/>
            <person name="Futagami T."/>
            <person name="Toyoda A."/>
            <person name="Takaki Y."/>
            <person name="Nishi S."/>
            <person name="Hori S."/>
            <person name="Arai W."/>
            <person name="Tsubouchi T."/>
            <person name="Morono Y."/>
            <person name="Uchiyama I."/>
            <person name="Ito T."/>
            <person name="Fujiyama A."/>
            <person name="Inagaki F."/>
            <person name="Takami H."/>
        </authorList>
    </citation>
    <scope>NUCLEOTIDE SEQUENCE</scope>
    <source>
        <strain evidence="7">Expedition CK06-06</strain>
    </source>
</reference>
<gene>
    <name evidence="7" type="ORF">S01H1_77431</name>
</gene>
<evidence type="ECO:0000259" key="6">
    <source>
        <dbReference type="Pfam" id="PF01676"/>
    </source>
</evidence>
<evidence type="ECO:0000256" key="3">
    <source>
        <dbReference type="ARBA" id="ARBA00004921"/>
    </source>
</evidence>